<feature type="compositionally biased region" description="Polar residues" evidence="17">
    <location>
        <begin position="182"/>
        <end position="200"/>
    </location>
</feature>
<accession>A0AAE0KVC0</accession>
<evidence type="ECO:0000256" key="1">
    <source>
        <dbReference type="ARBA" id="ARBA00001933"/>
    </source>
</evidence>
<feature type="non-terminal residue" evidence="18">
    <location>
        <position position="1"/>
    </location>
</feature>
<evidence type="ECO:0000256" key="15">
    <source>
        <dbReference type="ARBA" id="ARBA00032693"/>
    </source>
</evidence>
<dbReference type="InterPro" id="IPR008829">
    <property type="entry name" value="SepSecS/SepCysS"/>
</dbReference>
<dbReference type="InterPro" id="IPR015424">
    <property type="entry name" value="PyrdxlP-dep_Trfase"/>
</dbReference>
<comment type="function">
    <text evidence="2">Converts O-phosphoseryl-tRNA(Sec) to selenocysteinyl-tRNA(Sec) required for selenoprotein biosynthesis.</text>
</comment>
<dbReference type="EC" id="2.9.1.2" evidence="5"/>
<feature type="compositionally biased region" description="Basic and acidic residues" evidence="17">
    <location>
        <begin position="140"/>
        <end position="151"/>
    </location>
</feature>
<dbReference type="Gene3D" id="3.40.640.10">
    <property type="entry name" value="Type I PLP-dependent aspartate aminotransferase-like (Major domain)"/>
    <property type="match status" value="1"/>
</dbReference>
<protein>
    <recommendedName>
        <fullName evidence="6">O-phosphoseryl-tRNA(Sec) selenium transferase</fullName>
        <ecNumber evidence="5">2.9.1.2</ecNumber>
    </recommendedName>
    <alternativeName>
        <fullName evidence="13">Selenocysteine synthase</fullName>
    </alternativeName>
    <alternativeName>
        <fullName evidence="14">Selenocysteinyl-tRNA(Sec) synthase</fullName>
    </alternativeName>
    <alternativeName>
        <fullName evidence="15">Sep-tRNA:Sec-tRNA synthase</fullName>
    </alternativeName>
</protein>
<dbReference type="AlphaFoldDB" id="A0AAE0KVC0"/>
<dbReference type="EMBL" id="LGRX02016451">
    <property type="protein sequence ID" value="KAK3262111.1"/>
    <property type="molecule type" value="Genomic_DNA"/>
</dbReference>
<dbReference type="InterPro" id="IPR015421">
    <property type="entry name" value="PyrdxlP-dep_Trfase_major"/>
</dbReference>
<dbReference type="GO" id="GO:0098621">
    <property type="term" value="F:O-phosphoseryl-tRNA(Sec) selenium transferase activity"/>
    <property type="evidence" value="ECO:0007669"/>
    <property type="project" value="UniProtKB-EC"/>
</dbReference>
<evidence type="ECO:0000256" key="11">
    <source>
        <dbReference type="ARBA" id="ARBA00022917"/>
    </source>
</evidence>
<feature type="region of interest" description="Disordered" evidence="17">
    <location>
        <begin position="132"/>
        <end position="200"/>
    </location>
</feature>
<dbReference type="InterPro" id="IPR019872">
    <property type="entry name" value="Sec-tRNA_Se_transferase"/>
</dbReference>
<comment type="cofactor">
    <cofactor evidence="1">
        <name>pyridoxal 5'-phosphate</name>
        <dbReference type="ChEBI" id="CHEBI:597326"/>
    </cofactor>
</comment>
<dbReference type="Proteomes" id="UP001190700">
    <property type="component" value="Unassembled WGS sequence"/>
</dbReference>
<keyword evidence="12" id="KW-0711">Selenium</keyword>
<evidence type="ECO:0000256" key="2">
    <source>
        <dbReference type="ARBA" id="ARBA00002552"/>
    </source>
</evidence>
<evidence type="ECO:0000313" key="19">
    <source>
        <dbReference type="Proteomes" id="UP001190700"/>
    </source>
</evidence>
<name>A0AAE0KVC0_9CHLO</name>
<keyword evidence="11" id="KW-0648">Protein biosynthesis</keyword>
<keyword evidence="7" id="KW-0820">tRNA-binding</keyword>
<dbReference type="Pfam" id="PF05889">
    <property type="entry name" value="SepSecS"/>
    <property type="match status" value="1"/>
</dbReference>
<dbReference type="GO" id="GO:0001717">
    <property type="term" value="P:conversion of seryl-tRNAsec to selenocys-tRNAsec"/>
    <property type="evidence" value="ECO:0007669"/>
    <property type="project" value="InterPro"/>
</dbReference>
<keyword evidence="10" id="KW-0663">Pyridoxal phosphate</keyword>
<comment type="catalytic activity">
    <reaction evidence="16">
        <text>O-phospho-L-seryl-tRNA(Sec) + selenophosphate + H2O = L-selenocysteinyl-tRNA(Sec) + 2 phosphate</text>
        <dbReference type="Rhea" id="RHEA:25041"/>
        <dbReference type="Rhea" id="RHEA-COMP:9743"/>
        <dbReference type="Rhea" id="RHEA-COMP:9947"/>
        <dbReference type="ChEBI" id="CHEBI:15377"/>
        <dbReference type="ChEBI" id="CHEBI:16144"/>
        <dbReference type="ChEBI" id="CHEBI:43474"/>
        <dbReference type="ChEBI" id="CHEBI:78551"/>
        <dbReference type="ChEBI" id="CHEBI:78573"/>
        <dbReference type="EC" id="2.9.1.2"/>
    </reaction>
</comment>
<sequence>SAALCKAVTAAWRRGRVDGVIQSTDKNFMVPVGGAIICAGKKDSSLVEAVNKAYPGRASMSPLLDVLITLLSLGNTGWRRLLCEREEVYTYMKTSLGEVAARYGERALSSPKNPISIGMSLSALEEAAAELESVHSPADAARRPEADKAAGDNKASVSSDTLSAEQAAAATATAGEEPRATSSTAAKQADSTEATSSMPTAATSKAVTFLGAMLFQRWRHLHKHTPRLGALT</sequence>
<dbReference type="GO" id="GO:0001514">
    <property type="term" value="P:selenocysteine incorporation"/>
    <property type="evidence" value="ECO:0007669"/>
    <property type="project" value="TreeGrafter"/>
</dbReference>
<comment type="similarity">
    <text evidence="4">Belongs to the SepSecS family.</text>
</comment>
<feature type="compositionally biased region" description="Low complexity" evidence="17">
    <location>
        <begin position="164"/>
        <end position="175"/>
    </location>
</feature>
<comment type="caution">
    <text evidence="18">The sequence shown here is derived from an EMBL/GenBank/DDBJ whole genome shotgun (WGS) entry which is preliminary data.</text>
</comment>
<evidence type="ECO:0000256" key="13">
    <source>
        <dbReference type="ARBA" id="ARBA00030669"/>
    </source>
</evidence>
<evidence type="ECO:0000256" key="16">
    <source>
        <dbReference type="ARBA" id="ARBA00048808"/>
    </source>
</evidence>
<dbReference type="PANTHER" id="PTHR12944:SF2">
    <property type="entry name" value="O-PHOSPHOSERYL-TRNA(SEC) SELENIUM TRANSFERASE"/>
    <property type="match status" value="1"/>
</dbReference>
<keyword evidence="19" id="KW-1185">Reference proteome</keyword>
<dbReference type="GO" id="GO:0000049">
    <property type="term" value="F:tRNA binding"/>
    <property type="evidence" value="ECO:0007669"/>
    <property type="project" value="UniProtKB-KW"/>
</dbReference>
<proteinExistence type="inferred from homology"/>
<gene>
    <name evidence="18" type="ORF">CYMTET_29016</name>
</gene>
<dbReference type="SUPFAM" id="SSF53383">
    <property type="entry name" value="PLP-dependent transferases"/>
    <property type="match status" value="1"/>
</dbReference>
<evidence type="ECO:0000313" key="18">
    <source>
        <dbReference type="EMBL" id="KAK3262111.1"/>
    </source>
</evidence>
<evidence type="ECO:0000256" key="6">
    <source>
        <dbReference type="ARBA" id="ARBA00021963"/>
    </source>
</evidence>
<evidence type="ECO:0000256" key="8">
    <source>
        <dbReference type="ARBA" id="ARBA00022679"/>
    </source>
</evidence>
<evidence type="ECO:0000256" key="12">
    <source>
        <dbReference type="ARBA" id="ARBA00023266"/>
    </source>
</evidence>
<evidence type="ECO:0000256" key="4">
    <source>
        <dbReference type="ARBA" id="ARBA00007037"/>
    </source>
</evidence>
<comment type="pathway">
    <text evidence="3">Aminoacyl-tRNA biosynthesis; selenocysteinyl-tRNA(Sec) biosynthesis; selenocysteinyl-tRNA(Sec) from L-seryl-tRNA(Sec) (archaeal/eukaryal route): step 2/2.</text>
</comment>
<evidence type="ECO:0000256" key="14">
    <source>
        <dbReference type="ARBA" id="ARBA00032048"/>
    </source>
</evidence>
<evidence type="ECO:0000256" key="5">
    <source>
        <dbReference type="ARBA" id="ARBA00012464"/>
    </source>
</evidence>
<keyword evidence="8" id="KW-0808">Transferase</keyword>
<evidence type="ECO:0000256" key="10">
    <source>
        <dbReference type="ARBA" id="ARBA00022898"/>
    </source>
</evidence>
<organism evidence="18 19">
    <name type="scientific">Cymbomonas tetramitiformis</name>
    <dbReference type="NCBI Taxonomy" id="36881"/>
    <lineage>
        <taxon>Eukaryota</taxon>
        <taxon>Viridiplantae</taxon>
        <taxon>Chlorophyta</taxon>
        <taxon>Pyramimonadophyceae</taxon>
        <taxon>Pyramimonadales</taxon>
        <taxon>Pyramimonadaceae</taxon>
        <taxon>Cymbomonas</taxon>
    </lineage>
</organism>
<evidence type="ECO:0000256" key="7">
    <source>
        <dbReference type="ARBA" id="ARBA00022555"/>
    </source>
</evidence>
<keyword evidence="9" id="KW-0694">RNA-binding</keyword>
<evidence type="ECO:0000256" key="3">
    <source>
        <dbReference type="ARBA" id="ARBA00004822"/>
    </source>
</evidence>
<evidence type="ECO:0000256" key="17">
    <source>
        <dbReference type="SAM" id="MobiDB-lite"/>
    </source>
</evidence>
<evidence type="ECO:0000256" key="9">
    <source>
        <dbReference type="ARBA" id="ARBA00022884"/>
    </source>
</evidence>
<dbReference type="PANTHER" id="PTHR12944">
    <property type="entry name" value="SOLUBLE LIVER ANTIGEN/LIVER PANCREAS ANTIGEN"/>
    <property type="match status" value="1"/>
</dbReference>
<reference evidence="18 19" key="1">
    <citation type="journal article" date="2015" name="Genome Biol. Evol.">
        <title>Comparative Genomics of a Bacterivorous Green Alga Reveals Evolutionary Causalities and Consequences of Phago-Mixotrophic Mode of Nutrition.</title>
        <authorList>
            <person name="Burns J.A."/>
            <person name="Paasch A."/>
            <person name="Narechania A."/>
            <person name="Kim E."/>
        </authorList>
    </citation>
    <scope>NUCLEOTIDE SEQUENCE [LARGE SCALE GENOMIC DNA]</scope>
    <source>
        <strain evidence="18 19">PLY_AMNH</strain>
    </source>
</reference>